<dbReference type="GO" id="GO:0006450">
    <property type="term" value="P:regulation of translational fidelity"/>
    <property type="evidence" value="ECO:0007669"/>
    <property type="project" value="TreeGrafter"/>
</dbReference>
<dbReference type="GO" id="GO:0003725">
    <property type="term" value="F:double-stranded RNA binding"/>
    <property type="evidence" value="ECO:0007669"/>
    <property type="project" value="InterPro"/>
</dbReference>
<keyword evidence="14" id="KW-1185">Reference proteome</keyword>
<evidence type="ECO:0000256" key="9">
    <source>
        <dbReference type="ARBA" id="ARBA00022840"/>
    </source>
</evidence>
<dbReference type="OrthoDB" id="9814580at2"/>
<comment type="catalytic activity">
    <reaction evidence="11">
        <text>L-threonine + hydrogencarbonate + ATP = L-threonylcarbamoyladenylate + diphosphate + H2O</text>
        <dbReference type="Rhea" id="RHEA:36407"/>
        <dbReference type="ChEBI" id="CHEBI:15377"/>
        <dbReference type="ChEBI" id="CHEBI:17544"/>
        <dbReference type="ChEBI" id="CHEBI:30616"/>
        <dbReference type="ChEBI" id="CHEBI:33019"/>
        <dbReference type="ChEBI" id="CHEBI:57926"/>
        <dbReference type="ChEBI" id="CHEBI:73682"/>
        <dbReference type="EC" id="2.7.7.87"/>
    </reaction>
</comment>
<proteinExistence type="inferred from homology"/>
<evidence type="ECO:0000256" key="7">
    <source>
        <dbReference type="ARBA" id="ARBA00022695"/>
    </source>
</evidence>
<name>A0A5C0UGR2_9PROT</name>
<dbReference type="Gene3D" id="3.90.870.10">
    <property type="entry name" value="DHBP synthase"/>
    <property type="match status" value="1"/>
</dbReference>
<dbReference type="GO" id="GO:0005524">
    <property type="term" value="F:ATP binding"/>
    <property type="evidence" value="ECO:0007669"/>
    <property type="project" value="UniProtKB-KW"/>
</dbReference>
<evidence type="ECO:0000256" key="3">
    <source>
        <dbReference type="ARBA" id="ARBA00012584"/>
    </source>
</evidence>
<dbReference type="GO" id="GO:0000049">
    <property type="term" value="F:tRNA binding"/>
    <property type="evidence" value="ECO:0007669"/>
    <property type="project" value="TreeGrafter"/>
</dbReference>
<dbReference type="Proteomes" id="UP000325155">
    <property type="component" value="Chromosome"/>
</dbReference>
<dbReference type="PANTHER" id="PTHR17490:SF16">
    <property type="entry name" value="THREONYLCARBAMOYL-AMP SYNTHASE"/>
    <property type="match status" value="1"/>
</dbReference>
<evidence type="ECO:0000256" key="6">
    <source>
        <dbReference type="ARBA" id="ARBA00022694"/>
    </source>
</evidence>
<protein>
    <recommendedName>
        <fullName evidence="10">L-threonylcarbamoyladenylate synthase</fullName>
        <ecNumber evidence="3">2.7.7.87</ecNumber>
    </recommendedName>
    <alternativeName>
        <fullName evidence="10">L-threonylcarbamoyladenylate synthase</fullName>
    </alternativeName>
</protein>
<comment type="subcellular location">
    <subcellularLocation>
        <location evidence="1">Cytoplasm</location>
    </subcellularLocation>
</comment>
<dbReference type="PANTHER" id="PTHR17490">
    <property type="entry name" value="SUA5"/>
    <property type="match status" value="1"/>
</dbReference>
<dbReference type="PROSITE" id="PS51163">
    <property type="entry name" value="YRDC"/>
    <property type="match status" value="1"/>
</dbReference>
<evidence type="ECO:0000313" key="13">
    <source>
        <dbReference type="EMBL" id="QEK38224.1"/>
    </source>
</evidence>
<sequence length="179" mass="20391">MIYSIKNKIIQKILNDEIVILPTETVYGIGARYDSQTAIDKLFDIKNRNIEKPISLHITKNMLDQFNIPKNLHNLCDRLFPGPFTLIIKSDIPHGFHSRSKFTGKIGIRVPENRVFQEILNEVKMPLCMTSANISSHDNASKFSEITIDAMGIEDDQNVTGNESLIIDTTTHHMRTIRV</sequence>
<evidence type="ECO:0000256" key="4">
    <source>
        <dbReference type="ARBA" id="ARBA00022490"/>
    </source>
</evidence>
<evidence type="ECO:0000259" key="12">
    <source>
        <dbReference type="PROSITE" id="PS51163"/>
    </source>
</evidence>
<comment type="similarity">
    <text evidence="2">Belongs to the SUA5 family.</text>
</comment>
<dbReference type="RefSeq" id="WP_148981071.1">
    <property type="nucleotide sequence ID" value="NZ_CP043315.1"/>
</dbReference>
<evidence type="ECO:0000256" key="1">
    <source>
        <dbReference type="ARBA" id="ARBA00004496"/>
    </source>
</evidence>
<dbReference type="EMBL" id="CP043315">
    <property type="protein sequence ID" value="QEK38224.1"/>
    <property type="molecule type" value="Genomic_DNA"/>
</dbReference>
<keyword evidence="5" id="KW-0808">Transferase</keyword>
<dbReference type="SUPFAM" id="SSF55821">
    <property type="entry name" value="YrdC/RibB"/>
    <property type="match status" value="1"/>
</dbReference>
<evidence type="ECO:0000256" key="11">
    <source>
        <dbReference type="ARBA" id="ARBA00048366"/>
    </source>
</evidence>
<evidence type="ECO:0000256" key="8">
    <source>
        <dbReference type="ARBA" id="ARBA00022741"/>
    </source>
</evidence>
<dbReference type="InterPro" id="IPR006070">
    <property type="entry name" value="Sua5-like_dom"/>
</dbReference>
<dbReference type="Pfam" id="PF01300">
    <property type="entry name" value="Sua5_yciO_yrdC"/>
    <property type="match status" value="1"/>
</dbReference>
<dbReference type="AlphaFoldDB" id="A0A5C0UGR2"/>
<keyword evidence="8" id="KW-0547">Nucleotide-binding</keyword>
<dbReference type="GO" id="GO:0061710">
    <property type="term" value="F:L-threonylcarbamoyladenylate synthase"/>
    <property type="evidence" value="ECO:0007669"/>
    <property type="project" value="UniProtKB-EC"/>
</dbReference>
<evidence type="ECO:0000256" key="10">
    <source>
        <dbReference type="ARBA" id="ARBA00029774"/>
    </source>
</evidence>
<keyword evidence="6" id="KW-0819">tRNA processing</keyword>
<evidence type="ECO:0000313" key="14">
    <source>
        <dbReference type="Proteomes" id="UP000325155"/>
    </source>
</evidence>
<keyword evidence="9" id="KW-0067">ATP-binding</keyword>
<feature type="domain" description="YrdC-like" evidence="12">
    <location>
        <begin position="3"/>
        <end position="179"/>
    </location>
</feature>
<accession>A0A5C0UGR2</accession>
<keyword evidence="4" id="KW-0963">Cytoplasm</keyword>
<keyword evidence="7" id="KW-0548">Nucleotidyltransferase</keyword>
<dbReference type="InterPro" id="IPR050156">
    <property type="entry name" value="TC-AMP_synthase_SUA5"/>
</dbReference>
<dbReference type="EC" id="2.7.7.87" evidence="3"/>
<reference evidence="13 14" key="1">
    <citation type="submission" date="2019-08" db="EMBL/GenBank/DDBJ databases">
        <title>Highly reduced genomes of protist endosymbionts show evolutionary convergence.</title>
        <authorList>
            <person name="George E."/>
            <person name="Husnik F."/>
            <person name="Tashyreva D."/>
            <person name="Prokopchuk G."/>
            <person name="Horak A."/>
            <person name="Kwong W.K."/>
            <person name="Lukes J."/>
            <person name="Keeling P.J."/>
        </authorList>
    </citation>
    <scope>NUCLEOTIDE SEQUENCE [LARGE SCALE GENOMIC DNA]</scope>
    <source>
        <strain evidence="13">1605</strain>
    </source>
</reference>
<organism evidence="13 14">
    <name type="scientific">Candidatus Cytomitobacter indipagum</name>
    <dbReference type="NCBI Taxonomy" id="2601575"/>
    <lineage>
        <taxon>Bacteria</taxon>
        <taxon>Pseudomonadati</taxon>
        <taxon>Pseudomonadota</taxon>
        <taxon>Alphaproteobacteria</taxon>
        <taxon>Holosporales</taxon>
        <taxon>Holosporaceae</taxon>
        <taxon>Candidatus Cytomitobacter</taxon>
    </lineage>
</organism>
<evidence type="ECO:0000256" key="2">
    <source>
        <dbReference type="ARBA" id="ARBA00007663"/>
    </source>
</evidence>
<dbReference type="KEGG" id="cip:FZC35_02510"/>
<dbReference type="InterPro" id="IPR017945">
    <property type="entry name" value="DHBP_synth_RibB-like_a/b_dom"/>
</dbReference>
<evidence type="ECO:0000256" key="5">
    <source>
        <dbReference type="ARBA" id="ARBA00022679"/>
    </source>
</evidence>
<gene>
    <name evidence="13" type="ORF">FZC35_02510</name>
</gene>
<dbReference type="GO" id="GO:0008033">
    <property type="term" value="P:tRNA processing"/>
    <property type="evidence" value="ECO:0007669"/>
    <property type="project" value="UniProtKB-KW"/>
</dbReference>
<dbReference type="GO" id="GO:0005737">
    <property type="term" value="C:cytoplasm"/>
    <property type="evidence" value="ECO:0007669"/>
    <property type="project" value="UniProtKB-SubCell"/>
</dbReference>